<protein>
    <submittedName>
        <fullName evidence="2">Cytochrome oxidase complex assembly protein 1</fullName>
    </submittedName>
</protein>
<keyword evidence="1" id="KW-1133">Transmembrane helix</keyword>
<dbReference type="InterPro" id="IPR014807">
    <property type="entry name" value="Coa1"/>
</dbReference>
<keyword evidence="1" id="KW-0472">Membrane</keyword>
<reference evidence="2 3" key="1">
    <citation type="submission" date="2024-05" db="EMBL/GenBank/DDBJ databases">
        <authorList>
            <person name="Duchaud E."/>
        </authorList>
    </citation>
    <scope>NUCLEOTIDE SEQUENCE [LARGE SCALE GENOMIC DNA]</scope>
    <source>
        <strain evidence="2">Ena-SAMPLE-TAB-13-05-2024-13:56:06:370-140305</strain>
    </source>
</reference>
<dbReference type="Pfam" id="PF08695">
    <property type="entry name" value="Coa1"/>
    <property type="match status" value="1"/>
</dbReference>
<evidence type="ECO:0000313" key="2">
    <source>
        <dbReference type="EMBL" id="CAL2106939.1"/>
    </source>
</evidence>
<proteinExistence type="predicted"/>
<feature type="transmembrane region" description="Helical" evidence="1">
    <location>
        <begin position="14"/>
        <end position="39"/>
    </location>
</feature>
<accession>A0ABM9PML4</accession>
<organism evidence="2 3">
    <name type="scientific">Tenacibaculum vairaonense</name>
    <dbReference type="NCBI Taxonomy" id="3137860"/>
    <lineage>
        <taxon>Bacteria</taxon>
        <taxon>Pseudomonadati</taxon>
        <taxon>Bacteroidota</taxon>
        <taxon>Flavobacteriia</taxon>
        <taxon>Flavobacteriales</taxon>
        <taxon>Flavobacteriaceae</taxon>
        <taxon>Tenacibaculum</taxon>
    </lineage>
</organism>
<sequence>MSHQEQKSWFSRNWLWFIPLSGCLGILLLFFIGVGTLIFGVSKAFTNATPIEYAMEQASKNEKVIQVLGDPIEKDGFPNGNISLNNDDGEVDFSLPVKGSKGKATIIIRGIKSNGEWIFEDLYITIKETQEEINLLEKVMESI</sequence>
<comment type="caution">
    <text evidence="2">The sequence shown here is derived from an EMBL/GenBank/DDBJ whole genome shotgun (WGS) entry which is preliminary data.</text>
</comment>
<dbReference type="Proteomes" id="UP001497602">
    <property type="component" value="Unassembled WGS sequence"/>
</dbReference>
<evidence type="ECO:0000256" key="1">
    <source>
        <dbReference type="SAM" id="Phobius"/>
    </source>
</evidence>
<dbReference type="EMBL" id="CAXJRC010000022">
    <property type="protein sequence ID" value="CAL2106939.1"/>
    <property type="molecule type" value="Genomic_DNA"/>
</dbReference>
<gene>
    <name evidence="2" type="ORF">T190115A13A_20219</name>
</gene>
<keyword evidence="3" id="KW-1185">Reference proteome</keyword>
<name>A0ABM9PML4_9FLAO</name>
<keyword evidence="1" id="KW-0812">Transmembrane</keyword>
<dbReference type="RefSeq" id="WP_348738634.1">
    <property type="nucleotide sequence ID" value="NZ_CAXJRC010000022.1"/>
</dbReference>
<evidence type="ECO:0000313" key="3">
    <source>
        <dbReference type="Proteomes" id="UP001497602"/>
    </source>
</evidence>